<organism evidence="1 2">
    <name type="scientific">Euplotes crassus</name>
    <dbReference type="NCBI Taxonomy" id="5936"/>
    <lineage>
        <taxon>Eukaryota</taxon>
        <taxon>Sar</taxon>
        <taxon>Alveolata</taxon>
        <taxon>Ciliophora</taxon>
        <taxon>Intramacronucleata</taxon>
        <taxon>Spirotrichea</taxon>
        <taxon>Hypotrichia</taxon>
        <taxon>Euplotida</taxon>
        <taxon>Euplotidae</taxon>
        <taxon>Moneuplotes</taxon>
    </lineage>
</organism>
<keyword evidence="2" id="KW-1185">Reference proteome</keyword>
<name>A0AAD1UBA0_EUPCR</name>
<gene>
    <name evidence="1" type="ORF">ECRASSUSDP1_LOCUS6153</name>
</gene>
<dbReference type="Proteomes" id="UP001295684">
    <property type="component" value="Unassembled WGS sequence"/>
</dbReference>
<dbReference type="AlphaFoldDB" id="A0AAD1UBA0"/>
<reference evidence="1" key="1">
    <citation type="submission" date="2023-07" db="EMBL/GenBank/DDBJ databases">
        <authorList>
            <consortium name="AG Swart"/>
            <person name="Singh M."/>
            <person name="Singh A."/>
            <person name="Seah K."/>
            <person name="Emmerich C."/>
        </authorList>
    </citation>
    <scope>NUCLEOTIDE SEQUENCE</scope>
    <source>
        <strain evidence="1">DP1</strain>
    </source>
</reference>
<evidence type="ECO:0000313" key="1">
    <source>
        <dbReference type="EMBL" id="CAI2364805.1"/>
    </source>
</evidence>
<proteinExistence type="predicted"/>
<protein>
    <submittedName>
        <fullName evidence="1">Uncharacterized protein</fullName>
    </submittedName>
</protein>
<sequence>MRKRIQLGSCRNLKTYKDFLISVFRQNRHSFEQQINAAGISYCTKLYQILKETKLMTPSIASNLPYRVHLLNLDRASKSPENVKERLEAIQTMQVDGNVQKLYKNLISDCHLLSKQEFDNMDDFIKTKLNYSRRLTEFFDIDEDIEKKKERTETIGGIHELILQETGIDKETRDKHYEFEISQIEQEYTVKHLKNGTTVTFVQTVDHDIESLEREISKQYSIGPDVVLIDQKPYYKDLMRWHYSSDVSKNQHSLNYDHSKRFFDSAKELKEYFHVLLKDSKDFKVEQQSRIIYENCFKTKQINIGYSILLNILFVMGKGNLDIKTGLISPTLNELMQYYVTNMELEGAKDAYKVIQHRIFIDRLDYVLNKCFKKKGCVKCNPIKISTAPSSVYSFITDYELDRSIFYNTMAKNISRSVNTSPDKTKIRVLISSKSNSLQSFLSYIKYYTNSGSNPYSQPASIPSLSVEQVNTLLYLRAIFSEDKEHVYEMDKLFSDPESGDRYKEFYHKLASEITNNHLLSAWPGAKKDYQCYPINMVNNCSMPVTERTPTFV</sequence>
<accession>A0AAD1UBA0</accession>
<dbReference type="EMBL" id="CAMPGE010005958">
    <property type="protein sequence ID" value="CAI2364805.1"/>
    <property type="molecule type" value="Genomic_DNA"/>
</dbReference>
<evidence type="ECO:0000313" key="2">
    <source>
        <dbReference type="Proteomes" id="UP001295684"/>
    </source>
</evidence>
<comment type="caution">
    <text evidence="1">The sequence shown here is derived from an EMBL/GenBank/DDBJ whole genome shotgun (WGS) entry which is preliminary data.</text>
</comment>